<proteinExistence type="inferred from homology"/>
<evidence type="ECO:0000256" key="2">
    <source>
        <dbReference type="ARBA" id="ARBA00004496"/>
    </source>
</evidence>
<dbReference type="PANTHER" id="PTHR12928">
    <property type="entry name" value="FRG1 PROTEIN"/>
    <property type="match status" value="1"/>
</dbReference>
<dbReference type="VEuPathDB" id="VectorBase:BGLB001024"/>
<dbReference type="STRING" id="6526.A0A2C9JDH9"/>
<keyword evidence="6" id="KW-0690">Ribosome biogenesis</keyword>
<dbReference type="InterPro" id="IPR008999">
    <property type="entry name" value="Actin-crosslinking"/>
</dbReference>
<dbReference type="InterPro" id="IPR013865">
    <property type="entry name" value="FAM32A"/>
</dbReference>
<sequence>MRIFNLVTVRVTLRHSEIIKMADSYSMVKGGKLKLKGQKQKSKKHKSHKRKHDGSLTDAPDKTNEREDTNKHGGWWEIKKFADIAANVAIEFEDNTYITALDNGGLALGPTRKVGEAPDPAEIFTTIKVNETKIAFKSGYGKYWGVEADGKVVGVAEAMGSREQFEPVFQDGKLAISGCNNCFLSYDEEGRIVCLSRTAGQKEMLRIRSSAARERDPLEDIPKEDRGSVKEAEINYVKKFQSFQDRRLRVSEADKKDLKKAKREGDLHEVMLDRREKMKADRYCK</sequence>
<dbReference type="GO" id="GO:0071013">
    <property type="term" value="C:catalytic step 2 spliceosome"/>
    <property type="evidence" value="ECO:0007669"/>
    <property type="project" value="TreeGrafter"/>
</dbReference>
<dbReference type="FunFam" id="2.80.10.50:FF:000061">
    <property type="entry name" value="Protein FRG1"/>
    <property type="match status" value="1"/>
</dbReference>
<dbReference type="GO" id="GO:0005730">
    <property type="term" value="C:nucleolus"/>
    <property type="evidence" value="ECO:0007669"/>
    <property type="project" value="UniProtKB-SubCell"/>
</dbReference>
<feature type="region of interest" description="Disordered" evidence="11">
    <location>
        <begin position="33"/>
        <end position="70"/>
    </location>
</feature>
<dbReference type="Gene3D" id="2.80.10.50">
    <property type="match status" value="1"/>
</dbReference>
<evidence type="ECO:0000313" key="12">
    <source>
        <dbReference type="EnsemblMetazoa" id="BGLB001024-PB"/>
    </source>
</evidence>
<evidence type="ECO:0000256" key="6">
    <source>
        <dbReference type="ARBA" id="ARBA00022517"/>
    </source>
</evidence>
<evidence type="ECO:0000256" key="7">
    <source>
        <dbReference type="ARBA" id="ARBA00022541"/>
    </source>
</evidence>
<dbReference type="SUPFAM" id="SSF50405">
    <property type="entry name" value="Actin-crosslinking proteins"/>
    <property type="match status" value="1"/>
</dbReference>
<organism evidence="12 13">
    <name type="scientific">Biomphalaria glabrata</name>
    <name type="common">Bloodfluke planorb</name>
    <name type="synonym">Freshwater snail</name>
    <dbReference type="NCBI Taxonomy" id="6526"/>
    <lineage>
        <taxon>Eukaryota</taxon>
        <taxon>Metazoa</taxon>
        <taxon>Spiralia</taxon>
        <taxon>Lophotrochozoa</taxon>
        <taxon>Mollusca</taxon>
        <taxon>Gastropoda</taxon>
        <taxon>Heterobranchia</taxon>
        <taxon>Euthyneura</taxon>
        <taxon>Panpulmonata</taxon>
        <taxon>Hygrophila</taxon>
        <taxon>Lymnaeoidea</taxon>
        <taxon>Planorbidae</taxon>
        <taxon>Biomphalaria</taxon>
    </lineage>
</organism>
<dbReference type="CDD" id="cd23338">
    <property type="entry name" value="beta-trefoil_FSCN_FRG1"/>
    <property type="match status" value="1"/>
</dbReference>
<evidence type="ECO:0000256" key="11">
    <source>
        <dbReference type="SAM" id="MobiDB-lite"/>
    </source>
</evidence>
<feature type="compositionally biased region" description="Basic residues" evidence="11">
    <location>
        <begin position="33"/>
        <end position="52"/>
    </location>
</feature>
<evidence type="ECO:0000256" key="4">
    <source>
        <dbReference type="ARBA" id="ARBA00010878"/>
    </source>
</evidence>
<keyword evidence="8" id="KW-0698">rRNA processing</keyword>
<dbReference type="OrthoDB" id="5539371at2759"/>
<comment type="similarity">
    <text evidence="4">Belongs to the FRG1 family.</text>
</comment>
<dbReference type="EnsemblMetazoa" id="BGLB001024-RB">
    <property type="protein sequence ID" value="BGLB001024-PB"/>
    <property type="gene ID" value="BGLB001024"/>
</dbReference>
<keyword evidence="5" id="KW-0963">Cytoplasm</keyword>
<dbReference type="InterPro" id="IPR010414">
    <property type="entry name" value="FRG1"/>
</dbReference>
<accession>A0A2C9JDH9</accession>
<dbReference type="KEGG" id="bgt:106057314"/>
<keyword evidence="7" id="KW-0517">Myogenesis</keyword>
<evidence type="ECO:0000256" key="1">
    <source>
        <dbReference type="ARBA" id="ARBA00004408"/>
    </source>
</evidence>
<evidence type="ECO:0000256" key="10">
    <source>
        <dbReference type="ARBA" id="ARBA00072064"/>
    </source>
</evidence>
<dbReference type="Proteomes" id="UP000076420">
    <property type="component" value="Unassembled WGS sequence"/>
</dbReference>
<dbReference type="GO" id="GO:0015030">
    <property type="term" value="C:Cajal body"/>
    <property type="evidence" value="ECO:0007669"/>
    <property type="project" value="UniProtKB-SubCell"/>
</dbReference>
<dbReference type="AlphaFoldDB" id="A0A2C9JDH9"/>
<evidence type="ECO:0000256" key="9">
    <source>
        <dbReference type="ARBA" id="ARBA00023242"/>
    </source>
</evidence>
<name>A0A2C9JDH9_BIOGL</name>
<evidence type="ECO:0000256" key="8">
    <source>
        <dbReference type="ARBA" id="ARBA00022552"/>
    </source>
</evidence>
<dbReference type="GO" id="GO:0051015">
    <property type="term" value="F:actin filament binding"/>
    <property type="evidence" value="ECO:0007669"/>
    <property type="project" value="TreeGrafter"/>
</dbReference>
<dbReference type="Pfam" id="PF06229">
    <property type="entry name" value="FRG1"/>
    <property type="match status" value="1"/>
</dbReference>
<gene>
    <name evidence="12" type="primary">106057314</name>
</gene>
<dbReference type="PANTHER" id="PTHR12928:SF0">
    <property type="entry name" value="FSHD REGION GENE 1"/>
    <property type="match status" value="1"/>
</dbReference>
<keyword evidence="9" id="KW-0539">Nucleus</keyword>
<dbReference type="Pfam" id="PF08555">
    <property type="entry name" value="FAM32A"/>
    <property type="match status" value="1"/>
</dbReference>
<feature type="compositionally biased region" description="Basic and acidic residues" evidence="11">
    <location>
        <begin position="53"/>
        <end position="70"/>
    </location>
</feature>
<dbReference type="GO" id="GO:0007517">
    <property type="term" value="P:muscle organ development"/>
    <property type="evidence" value="ECO:0007669"/>
    <property type="project" value="UniProtKB-KW"/>
</dbReference>
<evidence type="ECO:0000313" key="13">
    <source>
        <dbReference type="Proteomes" id="UP000076420"/>
    </source>
</evidence>
<evidence type="ECO:0000256" key="3">
    <source>
        <dbReference type="ARBA" id="ARBA00004604"/>
    </source>
</evidence>
<dbReference type="VEuPathDB" id="VectorBase:BGLAX_029385"/>
<reference evidence="12" key="1">
    <citation type="submission" date="2020-05" db="UniProtKB">
        <authorList>
            <consortium name="EnsemblMetazoa"/>
        </authorList>
    </citation>
    <scope>IDENTIFICATION</scope>
    <source>
        <strain evidence="12">BB02</strain>
    </source>
</reference>
<dbReference type="GO" id="GO:0006364">
    <property type="term" value="P:rRNA processing"/>
    <property type="evidence" value="ECO:0007669"/>
    <property type="project" value="UniProtKB-KW"/>
</dbReference>
<protein>
    <recommendedName>
        <fullName evidence="10">Protein FRG1 homolog</fullName>
    </recommendedName>
</protein>
<comment type="subcellular location">
    <subcellularLocation>
        <location evidence="2">Cytoplasm</location>
    </subcellularLocation>
    <subcellularLocation>
        <location evidence="1">Nucleus</location>
        <location evidence="1">Cajal body</location>
    </subcellularLocation>
    <subcellularLocation>
        <location evidence="3">Nucleus</location>
        <location evidence="3">Nucleolus</location>
    </subcellularLocation>
</comment>
<evidence type="ECO:0000256" key="5">
    <source>
        <dbReference type="ARBA" id="ARBA00022490"/>
    </source>
</evidence>
<dbReference type="GO" id="GO:0055120">
    <property type="term" value="C:striated muscle dense body"/>
    <property type="evidence" value="ECO:0007669"/>
    <property type="project" value="TreeGrafter"/>
</dbReference>